<sequence>MFSNSTHLRLKQHSHRTSYYASNEVAFTKSLRQTSSNILGVLTLAAR</sequence>
<proteinExistence type="predicted"/>
<dbReference type="AlphaFoldDB" id="A0A0A9DDL2"/>
<name>A0A0A9DDL2_ARUDO</name>
<dbReference type="EMBL" id="GBRH01213117">
    <property type="protein sequence ID" value="JAD84778.1"/>
    <property type="molecule type" value="Transcribed_RNA"/>
</dbReference>
<accession>A0A0A9DDL2</accession>
<reference evidence="1" key="2">
    <citation type="journal article" date="2015" name="Data Brief">
        <title>Shoot transcriptome of the giant reed, Arundo donax.</title>
        <authorList>
            <person name="Barrero R.A."/>
            <person name="Guerrero F.D."/>
            <person name="Moolhuijzen P."/>
            <person name="Goolsby J.A."/>
            <person name="Tidwell J."/>
            <person name="Bellgard S.E."/>
            <person name="Bellgard M.I."/>
        </authorList>
    </citation>
    <scope>NUCLEOTIDE SEQUENCE</scope>
    <source>
        <tissue evidence="1">Shoot tissue taken approximately 20 cm above the soil surface</tissue>
    </source>
</reference>
<protein>
    <submittedName>
        <fullName evidence="1">Uncharacterized protein</fullName>
    </submittedName>
</protein>
<organism evidence="1">
    <name type="scientific">Arundo donax</name>
    <name type="common">Giant reed</name>
    <name type="synonym">Donax arundinaceus</name>
    <dbReference type="NCBI Taxonomy" id="35708"/>
    <lineage>
        <taxon>Eukaryota</taxon>
        <taxon>Viridiplantae</taxon>
        <taxon>Streptophyta</taxon>
        <taxon>Embryophyta</taxon>
        <taxon>Tracheophyta</taxon>
        <taxon>Spermatophyta</taxon>
        <taxon>Magnoliopsida</taxon>
        <taxon>Liliopsida</taxon>
        <taxon>Poales</taxon>
        <taxon>Poaceae</taxon>
        <taxon>PACMAD clade</taxon>
        <taxon>Arundinoideae</taxon>
        <taxon>Arundineae</taxon>
        <taxon>Arundo</taxon>
    </lineage>
</organism>
<reference evidence="1" key="1">
    <citation type="submission" date="2014-09" db="EMBL/GenBank/DDBJ databases">
        <authorList>
            <person name="Magalhaes I.L.F."/>
            <person name="Oliveira U."/>
            <person name="Santos F.R."/>
            <person name="Vidigal T.H.D.A."/>
            <person name="Brescovit A.D."/>
            <person name="Santos A.J."/>
        </authorList>
    </citation>
    <scope>NUCLEOTIDE SEQUENCE</scope>
    <source>
        <tissue evidence="1">Shoot tissue taken approximately 20 cm above the soil surface</tissue>
    </source>
</reference>
<evidence type="ECO:0000313" key="1">
    <source>
        <dbReference type="EMBL" id="JAD84778.1"/>
    </source>
</evidence>
<dbReference type="EMBL" id="GBRH01192163">
    <property type="protein sequence ID" value="JAE05733.1"/>
    <property type="molecule type" value="Transcribed_RNA"/>
</dbReference>